<feature type="chain" id="PRO_5004082425" description="Outer membrane protein beta-barrel domain-containing protein" evidence="1">
    <location>
        <begin position="28"/>
        <end position="236"/>
    </location>
</feature>
<proteinExistence type="predicted"/>
<keyword evidence="1" id="KW-0732">Signal</keyword>
<sequence length="236" mass="27174">MRKLHDILVAGGLSALLLLSVSCERTADPNPDRLGWSYYPLKLGDYRLYDVYRIQYNFATPNDTLEYELLERVADYYLNQTNDTIFILRRQRRYSQGGSWQLDSSYSVQRTPRQLVQGINNRPQVQLVFPLGEGIRWNSNMLNASPADTFEMRTLGRTFTVDNTVYDTSLRVVQEDIDDVIVKRDMREEVYALGVGLVYKLTDQQNYCTTNCSEPGSITSGLFLEMKLKEHGNDTP</sequence>
<comment type="caution">
    <text evidence="2">The sequence shown here is derived from an EMBL/GenBank/DDBJ whole genome shotgun (WGS) entry which is preliminary data.</text>
</comment>
<feature type="signal peptide" evidence="1">
    <location>
        <begin position="1"/>
        <end position="27"/>
    </location>
</feature>
<dbReference type="RefSeq" id="WP_009195369.1">
    <property type="nucleotide sequence ID" value="NZ_AODQ01000042.1"/>
</dbReference>
<gene>
    <name evidence="2" type="ORF">ADICEAN_01973</name>
</gene>
<reference evidence="2 3" key="1">
    <citation type="journal article" date="2013" name="Genome Announc.">
        <title>Draft Genome Sequence of Cesiribacter andamanensis Strain AMV16T, Isolated from a Soil Sample from a Mud Volcano in the Andaman Islands, India.</title>
        <authorList>
            <person name="Shivaji S."/>
            <person name="Ara S."/>
            <person name="Begum Z."/>
            <person name="Srinivas T.N."/>
            <person name="Singh A."/>
            <person name="Kumar Pinnaka A."/>
        </authorList>
    </citation>
    <scope>NUCLEOTIDE SEQUENCE [LARGE SCALE GENOMIC DNA]</scope>
    <source>
        <strain evidence="2 3">AMV16</strain>
    </source>
</reference>
<organism evidence="2 3">
    <name type="scientific">Cesiribacter andamanensis AMV16</name>
    <dbReference type="NCBI Taxonomy" id="1279009"/>
    <lineage>
        <taxon>Bacteria</taxon>
        <taxon>Pseudomonadati</taxon>
        <taxon>Bacteroidota</taxon>
        <taxon>Cytophagia</taxon>
        <taxon>Cytophagales</taxon>
        <taxon>Cesiribacteraceae</taxon>
        <taxon>Cesiribacter</taxon>
    </lineage>
</organism>
<evidence type="ECO:0000313" key="2">
    <source>
        <dbReference type="EMBL" id="EMR02879.1"/>
    </source>
</evidence>
<protein>
    <recommendedName>
        <fullName evidence="4">Outer membrane protein beta-barrel domain-containing protein</fullName>
    </recommendedName>
</protein>
<evidence type="ECO:0008006" key="4">
    <source>
        <dbReference type="Google" id="ProtNLM"/>
    </source>
</evidence>
<dbReference type="Proteomes" id="UP000011910">
    <property type="component" value="Unassembled WGS sequence"/>
</dbReference>
<dbReference type="EMBL" id="AODQ01000042">
    <property type="protein sequence ID" value="EMR02879.1"/>
    <property type="molecule type" value="Genomic_DNA"/>
</dbReference>
<dbReference type="PROSITE" id="PS51257">
    <property type="entry name" value="PROKAR_LIPOPROTEIN"/>
    <property type="match status" value="1"/>
</dbReference>
<dbReference type="STRING" id="1279009.ADICEAN_01973"/>
<dbReference type="AlphaFoldDB" id="M7NWQ4"/>
<dbReference type="eggNOG" id="ENOG502ZVQX">
    <property type="taxonomic scope" value="Bacteria"/>
</dbReference>
<evidence type="ECO:0000256" key="1">
    <source>
        <dbReference type="SAM" id="SignalP"/>
    </source>
</evidence>
<evidence type="ECO:0000313" key="3">
    <source>
        <dbReference type="Proteomes" id="UP000011910"/>
    </source>
</evidence>
<name>M7NWQ4_9BACT</name>
<keyword evidence="3" id="KW-1185">Reference proteome</keyword>
<dbReference type="OrthoDB" id="1467525at2"/>
<accession>M7NWQ4</accession>